<dbReference type="InterPro" id="IPR005123">
    <property type="entry name" value="Oxoglu/Fe-dep_dioxygenase_dom"/>
</dbReference>
<reference evidence="7" key="1">
    <citation type="journal article" date="2018" name="Gigascience">
        <title>Genome assembly of the Pink Ipe (Handroanthus impetiginosus, Bignoniaceae), a highly valued, ecologically keystone Neotropical timber forest tree.</title>
        <authorList>
            <person name="Silva-Junior O.B."/>
            <person name="Grattapaglia D."/>
            <person name="Novaes E."/>
            <person name="Collevatti R.G."/>
        </authorList>
    </citation>
    <scope>NUCLEOTIDE SEQUENCE [LARGE SCALE GENOMIC DNA]</scope>
    <source>
        <strain evidence="7">cv. UFG-1</strain>
    </source>
</reference>
<dbReference type="InterPro" id="IPR044861">
    <property type="entry name" value="IPNS-like_FE2OG_OXY"/>
</dbReference>
<keyword evidence="3 4" id="KW-0408">Iron</keyword>
<protein>
    <submittedName>
        <fullName evidence="6">Iron/ascorbate family oxidoreductase</fullName>
        <ecNumber evidence="6">1.14.11.11</ecNumber>
    </submittedName>
</protein>
<dbReference type="SUPFAM" id="SSF51197">
    <property type="entry name" value="Clavaminate synthase-like"/>
    <property type="match status" value="1"/>
</dbReference>
<keyword evidence="4 6" id="KW-0560">Oxidoreductase</keyword>
<evidence type="ECO:0000256" key="1">
    <source>
        <dbReference type="ARBA" id="ARBA00008056"/>
    </source>
</evidence>
<dbReference type="Gene3D" id="2.60.120.330">
    <property type="entry name" value="B-lactam Antibiotic, Isopenicillin N Synthase, Chain"/>
    <property type="match status" value="1"/>
</dbReference>
<evidence type="ECO:0000313" key="7">
    <source>
        <dbReference type="Proteomes" id="UP000231279"/>
    </source>
</evidence>
<dbReference type="PROSITE" id="PS51471">
    <property type="entry name" value="FE2OG_OXY"/>
    <property type="match status" value="1"/>
</dbReference>
<dbReference type="AlphaFoldDB" id="A0A2G9GG96"/>
<evidence type="ECO:0000256" key="3">
    <source>
        <dbReference type="ARBA" id="ARBA00023004"/>
    </source>
</evidence>
<dbReference type="EMBL" id="NKXS01005293">
    <property type="protein sequence ID" value="PIN04040.1"/>
    <property type="molecule type" value="Genomic_DNA"/>
</dbReference>
<comment type="caution">
    <text evidence="6">The sequence shown here is derived from an EMBL/GenBank/DDBJ whole genome shotgun (WGS) entry which is preliminary data.</text>
</comment>
<comment type="similarity">
    <text evidence="1 4">Belongs to the iron/ascorbate-dependent oxidoreductase family.</text>
</comment>
<keyword evidence="7" id="KW-1185">Reference proteome</keyword>
<sequence>MENHRSRWFDVQSVPKSHIFSHEDRPGKEPVPVCRTIPIVDLGLQRLEMVRKIIEASREFGLFQVINHGMEESVIVEAIRVFKELFSMPAEEILKEANESGWVYMGSTSHGTKGGANLWRDNIKHPCHPLEECMKHWPRNPTRYREVIERYIVEIRRLSLRVLELISEGLGLEEGYLGGISQVQILTASNYPPCPDPSLTLGVLKHVDHSLITILAQGNARGLQVFKDGKWLGVEVVPNAFVVNIGSQLEIISNGKLRGAEHRVVTNQEVARTTIATFINPVPDCIIQPAEVLLTNSNPALYPPLSFREFVNANKAFGPHTDALQNGVISKISS</sequence>
<dbReference type="GO" id="GO:0002238">
    <property type="term" value="P:response to molecule of fungal origin"/>
    <property type="evidence" value="ECO:0007669"/>
    <property type="project" value="UniProtKB-ARBA"/>
</dbReference>
<dbReference type="Proteomes" id="UP000231279">
    <property type="component" value="Unassembled WGS sequence"/>
</dbReference>
<dbReference type="InterPro" id="IPR050295">
    <property type="entry name" value="Plant_2OG-oxidoreductases"/>
</dbReference>
<organism evidence="6 7">
    <name type="scientific">Handroanthus impetiginosus</name>
    <dbReference type="NCBI Taxonomy" id="429701"/>
    <lineage>
        <taxon>Eukaryota</taxon>
        <taxon>Viridiplantae</taxon>
        <taxon>Streptophyta</taxon>
        <taxon>Embryophyta</taxon>
        <taxon>Tracheophyta</taxon>
        <taxon>Spermatophyta</taxon>
        <taxon>Magnoliopsida</taxon>
        <taxon>eudicotyledons</taxon>
        <taxon>Gunneridae</taxon>
        <taxon>Pentapetalae</taxon>
        <taxon>asterids</taxon>
        <taxon>lamiids</taxon>
        <taxon>Lamiales</taxon>
        <taxon>Bignoniaceae</taxon>
        <taxon>Crescentiina</taxon>
        <taxon>Tabebuia alliance</taxon>
        <taxon>Handroanthus</taxon>
    </lineage>
</organism>
<evidence type="ECO:0000259" key="5">
    <source>
        <dbReference type="PROSITE" id="PS51471"/>
    </source>
</evidence>
<gene>
    <name evidence="6" type="ORF">CDL12_23424</name>
</gene>
<dbReference type="Pfam" id="PF03171">
    <property type="entry name" value="2OG-FeII_Oxy"/>
    <property type="match status" value="1"/>
</dbReference>
<evidence type="ECO:0000256" key="2">
    <source>
        <dbReference type="ARBA" id="ARBA00022723"/>
    </source>
</evidence>
<dbReference type="EC" id="1.14.11.11" evidence="6"/>
<evidence type="ECO:0000313" key="6">
    <source>
        <dbReference type="EMBL" id="PIN04040.1"/>
    </source>
</evidence>
<feature type="domain" description="Fe2OG dioxygenase" evidence="5">
    <location>
        <begin position="179"/>
        <end position="281"/>
    </location>
</feature>
<accession>A0A2G9GG96</accession>
<dbReference type="OrthoDB" id="406156at2759"/>
<dbReference type="GO" id="GO:0009805">
    <property type="term" value="P:coumarin biosynthetic process"/>
    <property type="evidence" value="ECO:0007669"/>
    <property type="project" value="UniProtKB-ARBA"/>
</dbReference>
<evidence type="ECO:0000256" key="4">
    <source>
        <dbReference type="RuleBase" id="RU003682"/>
    </source>
</evidence>
<dbReference type="GO" id="GO:0046872">
    <property type="term" value="F:metal ion binding"/>
    <property type="evidence" value="ECO:0007669"/>
    <property type="project" value="UniProtKB-KW"/>
</dbReference>
<dbReference type="STRING" id="429701.A0A2G9GG96"/>
<dbReference type="Pfam" id="PF14226">
    <property type="entry name" value="DIOX_N"/>
    <property type="match status" value="1"/>
</dbReference>
<dbReference type="PANTHER" id="PTHR47991">
    <property type="entry name" value="OXOGLUTARATE/IRON-DEPENDENT DIOXYGENASE"/>
    <property type="match status" value="1"/>
</dbReference>
<dbReference type="InterPro" id="IPR027443">
    <property type="entry name" value="IPNS-like_sf"/>
</dbReference>
<name>A0A2G9GG96_9LAMI</name>
<dbReference type="GO" id="GO:0047998">
    <property type="term" value="F:hyoscyamine (6S)-dioxygenase activity"/>
    <property type="evidence" value="ECO:0007669"/>
    <property type="project" value="UniProtKB-EC"/>
</dbReference>
<proteinExistence type="inferred from homology"/>
<keyword evidence="2 4" id="KW-0479">Metal-binding</keyword>
<dbReference type="InterPro" id="IPR026992">
    <property type="entry name" value="DIOX_N"/>
</dbReference>